<proteinExistence type="predicted"/>
<name>A0ABU0GTU1_9BACL</name>
<organism evidence="1 2">
    <name type="scientific">Planomicrobium stackebrandtii</name>
    <dbReference type="NCBI Taxonomy" id="253160"/>
    <lineage>
        <taxon>Bacteria</taxon>
        <taxon>Bacillati</taxon>
        <taxon>Bacillota</taxon>
        <taxon>Bacilli</taxon>
        <taxon>Bacillales</taxon>
        <taxon>Caryophanaceae</taxon>
        <taxon>Planomicrobium</taxon>
    </lineage>
</organism>
<keyword evidence="2" id="KW-1185">Reference proteome</keyword>
<comment type="caution">
    <text evidence="1">The sequence shown here is derived from an EMBL/GenBank/DDBJ whole genome shotgun (WGS) entry which is preliminary data.</text>
</comment>
<sequence>MKKKKIVFTSIAYAAAMAIVALGGPNVLPPI</sequence>
<evidence type="ECO:0000313" key="2">
    <source>
        <dbReference type="Proteomes" id="UP001241988"/>
    </source>
</evidence>
<reference evidence="1 2" key="1">
    <citation type="submission" date="2023-07" db="EMBL/GenBank/DDBJ databases">
        <title>Genomic Encyclopedia of Type Strains, Phase IV (KMG-IV): sequencing the most valuable type-strain genomes for metagenomic binning, comparative biology and taxonomic classification.</title>
        <authorList>
            <person name="Goeker M."/>
        </authorList>
    </citation>
    <scope>NUCLEOTIDE SEQUENCE [LARGE SCALE GENOMIC DNA]</scope>
    <source>
        <strain evidence="1 2">DSM 16419</strain>
    </source>
</reference>
<protein>
    <submittedName>
        <fullName evidence="1">Uncharacterized protein</fullName>
    </submittedName>
</protein>
<dbReference type="Proteomes" id="UP001241988">
    <property type="component" value="Unassembled WGS sequence"/>
</dbReference>
<evidence type="ECO:0000313" key="1">
    <source>
        <dbReference type="EMBL" id="MDQ0428777.1"/>
    </source>
</evidence>
<gene>
    <name evidence="1" type="ORF">QOZ98_001603</name>
</gene>
<dbReference type="EMBL" id="JAUSWB010000003">
    <property type="protein sequence ID" value="MDQ0428777.1"/>
    <property type="molecule type" value="Genomic_DNA"/>
</dbReference>
<accession>A0ABU0GTU1</accession>